<dbReference type="OrthoDB" id="247900at2157"/>
<comment type="caution">
    <text evidence="3">The sequence shown here is derived from an EMBL/GenBank/DDBJ whole genome shotgun (WGS) entry which is preliminary data.</text>
</comment>
<proteinExistence type="predicted"/>
<feature type="domain" description="Glycosyltransferase subfamily 4-like N-terminal" evidence="2">
    <location>
        <begin position="19"/>
        <end position="206"/>
    </location>
</feature>
<reference evidence="3 4" key="1">
    <citation type="submission" date="2019-04" db="EMBL/GenBank/DDBJ databases">
        <title>Natronomonas sp. F20-122 a newhaloarchaeon isolated from a saline saltern of Isla Bacuta, Huelva, Spain.</title>
        <authorList>
            <person name="Duran-Viseras A."/>
            <person name="Sanchez-Porro C."/>
            <person name="Ventosa A."/>
        </authorList>
    </citation>
    <scope>NUCLEOTIDE SEQUENCE [LARGE SCALE GENOMIC DNA]</scope>
    <source>
        <strain evidence="3 4">F20-122</strain>
    </source>
</reference>
<dbReference type="Pfam" id="PF13439">
    <property type="entry name" value="Glyco_transf_4"/>
    <property type="match status" value="1"/>
</dbReference>
<dbReference type="PANTHER" id="PTHR12526">
    <property type="entry name" value="GLYCOSYLTRANSFERASE"/>
    <property type="match status" value="1"/>
</dbReference>
<dbReference type="AlphaFoldDB" id="A0A4U5JB13"/>
<accession>A0A4U5JB13</accession>
<dbReference type="CDD" id="cd03801">
    <property type="entry name" value="GT4_PimA-like"/>
    <property type="match status" value="1"/>
</dbReference>
<dbReference type="RefSeq" id="WP_137276460.1">
    <property type="nucleotide sequence ID" value="NZ_QKNX01000003.1"/>
</dbReference>
<dbReference type="InterPro" id="IPR028098">
    <property type="entry name" value="Glyco_trans_4-like_N"/>
</dbReference>
<dbReference type="Pfam" id="PF00534">
    <property type="entry name" value="Glycos_transf_1"/>
    <property type="match status" value="1"/>
</dbReference>
<dbReference type="GO" id="GO:0016757">
    <property type="term" value="F:glycosyltransferase activity"/>
    <property type="evidence" value="ECO:0007669"/>
    <property type="project" value="InterPro"/>
</dbReference>
<protein>
    <submittedName>
        <fullName evidence="3">Glycosyltransferase family 4 protein</fullName>
    </submittedName>
</protein>
<gene>
    <name evidence="3" type="ORF">DM868_08530</name>
</gene>
<organism evidence="3 4">
    <name type="scientific">Natronomonas salsuginis</name>
    <dbReference type="NCBI Taxonomy" id="2217661"/>
    <lineage>
        <taxon>Archaea</taxon>
        <taxon>Methanobacteriati</taxon>
        <taxon>Methanobacteriota</taxon>
        <taxon>Stenosarchaea group</taxon>
        <taxon>Halobacteria</taxon>
        <taxon>Halobacteriales</taxon>
        <taxon>Natronomonadaceae</taxon>
        <taxon>Natronomonas</taxon>
    </lineage>
</organism>
<dbReference type="Gene3D" id="3.40.50.2000">
    <property type="entry name" value="Glycogen Phosphorylase B"/>
    <property type="match status" value="2"/>
</dbReference>
<dbReference type="Proteomes" id="UP000308037">
    <property type="component" value="Unassembled WGS sequence"/>
</dbReference>
<evidence type="ECO:0000313" key="4">
    <source>
        <dbReference type="Proteomes" id="UP000308037"/>
    </source>
</evidence>
<dbReference type="InterPro" id="IPR001296">
    <property type="entry name" value="Glyco_trans_1"/>
</dbReference>
<dbReference type="PANTHER" id="PTHR12526:SF630">
    <property type="entry name" value="GLYCOSYLTRANSFERASE"/>
    <property type="match status" value="1"/>
</dbReference>
<dbReference type="SUPFAM" id="SSF53756">
    <property type="entry name" value="UDP-Glycosyltransferase/glycogen phosphorylase"/>
    <property type="match status" value="1"/>
</dbReference>
<sequence>MKVLQIGPLPPSVGGKTSGGVHTHVWQLSKKLVEQGHDVAVFAENIITKTSKPKIIDGVSIFGMNPESLFRSLFLDENLTNIKYLTRKFDQFSITDKLKYILYFLNAKQSTIGWNPHIVHVHHIQQRFPIARCIAEQTPLITSVHSFTSIEATDDEVSQMMYDLIRNNIYEADHLIFISEKLRNDAEIYFDCLPENSRVILNPVDVGYISSDGVAPDAYRDYDYNIMFVGDLIKRKGVYVLIDAVEQLIKQYPQMGVHIFGDGGERKQVENQIDQRGLDQIHLHGYVENISKYYSHSDLMVLPSEGESFGLVFIEAMINGIPVIGTTNVPEEVIPSNEVGYRVPPKNPQILSETIDDALSRSWDKRKIQSFAETFSWRENIDEFENIYQQSLPNLR</sequence>
<keyword evidence="4" id="KW-1185">Reference proteome</keyword>
<evidence type="ECO:0000259" key="2">
    <source>
        <dbReference type="Pfam" id="PF13439"/>
    </source>
</evidence>
<evidence type="ECO:0000313" key="3">
    <source>
        <dbReference type="EMBL" id="TKR25461.1"/>
    </source>
</evidence>
<dbReference type="EMBL" id="QKNX01000003">
    <property type="protein sequence ID" value="TKR25461.1"/>
    <property type="molecule type" value="Genomic_DNA"/>
</dbReference>
<feature type="domain" description="Glycosyl transferase family 1" evidence="1">
    <location>
        <begin position="225"/>
        <end position="366"/>
    </location>
</feature>
<evidence type="ECO:0000259" key="1">
    <source>
        <dbReference type="Pfam" id="PF00534"/>
    </source>
</evidence>
<keyword evidence="3" id="KW-0808">Transferase</keyword>
<name>A0A4U5JB13_9EURY</name>